<comment type="catalytic activity">
    <reaction evidence="4">
        <text>N-terminal L-aspartyl-[protein] + L-leucyl-tRNA(Leu) = N-terminal L-leucyl-L-aspartyl-[protein] + tRNA(Leu) + H(+)</text>
        <dbReference type="Rhea" id="RHEA:50420"/>
        <dbReference type="Rhea" id="RHEA-COMP:9613"/>
        <dbReference type="Rhea" id="RHEA-COMP:9622"/>
        <dbReference type="Rhea" id="RHEA-COMP:12669"/>
        <dbReference type="Rhea" id="RHEA-COMP:12674"/>
        <dbReference type="ChEBI" id="CHEBI:15378"/>
        <dbReference type="ChEBI" id="CHEBI:64720"/>
        <dbReference type="ChEBI" id="CHEBI:78442"/>
        <dbReference type="ChEBI" id="CHEBI:78494"/>
        <dbReference type="ChEBI" id="CHEBI:133042"/>
        <dbReference type="EC" id="2.3.2.29"/>
    </reaction>
</comment>
<comment type="similarity">
    <text evidence="4">Belongs to the R-transferase family. Bpt subfamily.</text>
</comment>
<dbReference type="EC" id="2.3.2.29" evidence="4"/>
<name>A0A318H347_9BURK</name>
<evidence type="ECO:0000256" key="3">
    <source>
        <dbReference type="ARBA" id="ARBA00023315"/>
    </source>
</evidence>
<keyword evidence="2 4" id="KW-0808">Transferase</keyword>
<dbReference type="GO" id="GO:0071596">
    <property type="term" value="P:ubiquitin-dependent protein catabolic process via the N-end rule pathway"/>
    <property type="evidence" value="ECO:0007669"/>
    <property type="project" value="InterPro"/>
</dbReference>
<proteinExistence type="inferred from homology"/>
<keyword evidence="1 4" id="KW-0963">Cytoplasm</keyword>
<accession>A0A318H347</accession>
<evidence type="ECO:0000256" key="1">
    <source>
        <dbReference type="ARBA" id="ARBA00022490"/>
    </source>
</evidence>
<dbReference type="InterPro" id="IPR007472">
    <property type="entry name" value="N-end_Aminoacyl_Trfase_C"/>
</dbReference>
<dbReference type="Pfam" id="PF04376">
    <property type="entry name" value="ATE_N"/>
    <property type="match status" value="1"/>
</dbReference>
<evidence type="ECO:0000313" key="7">
    <source>
        <dbReference type="EMBL" id="PXW97966.1"/>
    </source>
</evidence>
<feature type="domain" description="N-end aminoacyl transferase N-terminal" evidence="5">
    <location>
        <begin position="32"/>
        <end position="102"/>
    </location>
</feature>
<evidence type="ECO:0000259" key="6">
    <source>
        <dbReference type="Pfam" id="PF04377"/>
    </source>
</evidence>
<feature type="domain" description="N-end rule aminoacyl transferase C-terminal" evidence="6">
    <location>
        <begin position="122"/>
        <end position="247"/>
    </location>
</feature>
<gene>
    <name evidence="4" type="primary">bpt</name>
    <name evidence="7" type="ORF">C7444_10357</name>
</gene>
<dbReference type="NCBIfam" id="NF002346">
    <property type="entry name" value="PRK01305.2-3"/>
    <property type="match status" value="1"/>
</dbReference>
<dbReference type="InterPro" id="IPR017138">
    <property type="entry name" value="Asp_Glu_LeuTrfase"/>
</dbReference>
<dbReference type="GO" id="GO:0004057">
    <property type="term" value="F:arginyl-tRNA--protein transferase activity"/>
    <property type="evidence" value="ECO:0007669"/>
    <property type="project" value="InterPro"/>
</dbReference>
<protein>
    <recommendedName>
        <fullName evidence="4">Aspartate/glutamate leucyltransferase</fullName>
        <ecNumber evidence="4">2.3.2.29</ecNumber>
    </recommendedName>
</protein>
<organism evidence="7 8">
    <name type="scientific">Sphaerotilus hippei</name>
    <dbReference type="NCBI Taxonomy" id="744406"/>
    <lineage>
        <taxon>Bacteria</taxon>
        <taxon>Pseudomonadati</taxon>
        <taxon>Pseudomonadota</taxon>
        <taxon>Betaproteobacteria</taxon>
        <taxon>Burkholderiales</taxon>
        <taxon>Sphaerotilaceae</taxon>
        <taxon>Sphaerotilus</taxon>
    </lineage>
</organism>
<dbReference type="EMBL" id="QJJS01000003">
    <property type="protein sequence ID" value="PXW97966.1"/>
    <property type="molecule type" value="Genomic_DNA"/>
</dbReference>
<dbReference type="InterPro" id="IPR007471">
    <property type="entry name" value="N-end_Aminoacyl_Trfase_N"/>
</dbReference>
<dbReference type="Pfam" id="PF04377">
    <property type="entry name" value="ATE_C"/>
    <property type="match status" value="1"/>
</dbReference>
<dbReference type="GO" id="GO:0005737">
    <property type="term" value="C:cytoplasm"/>
    <property type="evidence" value="ECO:0007669"/>
    <property type="project" value="UniProtKB-SubCell"/>
</dbReference>
<dbReference type="PANTHER" id="PTHR21367">
    <property type="entry name" value="ARGININE-TRNA-PROTEIN TRANSFERASE 1"/>
    <property type="match status" value="1"/>
</dbReference>
<dbReference type="SUPFAM" id="SSF55729">
    <property type="entry name" value="Acyl-CoA N-acyltransferases (Nat)"/>
    <property type="match status" value="1"/>
</dbReference>
<dbReference type="NCBIfam" id="NF002342">
    <property type="entry name" value="PRK01305.1-3"/>
    <property type="match status" value="1"/>
</dbReference>
<dbReference type="InterPro" id="IPR030700">
    <property type="entry name" value="N-end_Aminoacyl_Trfase"/>
</dbReference>
<dbReference type="NCBIfam" id="NF002341">
    <property type="entry name" value="PRK01305.1-1"/>
    <property type="match status" value="1"/>
</dbReference>
<dbReference type="PIRSF" id="PIRSF037208">
    <property type="entry name" value="ATE_pro_prd"/>
    <property type="match status" value="1"/>
</dbReference>
<sequence>MERAPGTRDRRTVTYPKDLPLAQLQFYATAPYPCSYLGGRQARSQVATPSHLIHADTYSELVAAGFRRSGLFTYRPYCDGCRACVPLRIPVADFQPRRSQRRAWKAHQGLEARVMRLGFVDEHYALYLRYQMQRHSGGGMDQDSIDQYTQFLLQSRVNSRLVEFRQRQPDGRDVLKMVSILDVLDDGLSAVYTFYEPDDEASYGTYNVLWQIEQARELRLPHVYLGYWIDQSRKMAYKSQFLPHELLAADGRWQRHGDPARPGGHQAPAEAG</sequence>
<comment type="subcellular location">
    <subcellularLocation>
        <location evidence="4">Cytoplasm</location>
    </subcellularLocation>
</comment>
<keyword evidence="3 4" id="KW-0012">Acyltransferase</keyword>
<comment type="catalytic activity">
    <reaction evidence="4">
        <text>N-terminal L-glutamyl-[protein] + L-leucyl-tRNA(Leu) = N-terminal L-leucyl-L-glutamyl-[protein] + tRNA(Leu) + H(+)</text>
        <dbReference type="Rhea" id="RHEA:50412"/>
        <dbReference type="Rhea" id="RHEA-COMP:9613"/>
        <dbReference type="Rhea" id="RHEA-COMP:9622"/>
        <dbReference type="Rhea" id="RHEA-COMP:12664"/>
        <dbReference type="Rhea" id="RHEA-COMP:12668"/>
        <dbReference type="ChEBI" id="CHEBI:15378"/>
        <dbReference type="ChEBI" id="CHEBI:64721"/>
        <dbReference type="ChEBI" id="CHEBI:78442"/>
        <dbReference type="ChEBI" id="CHEBI:78494"/>
        <dbReference type="ChEBI" id="CHEBI:133041"/>
        <dbReference type="EC" id="2.3.2.29"/>
    </reaction>
</comment>
<comment type="function">
    <text evidence="4">Functions in the N-end rule pathway of protein degradation where it conjugates Leu from its aminoacyl-tRNA to the N-termini of proteins containing an N-terminal aspartate or glutamate.</text>
</comment>
<evidence type="ECO:0000259" key="5">
    <source>
        <dbReference type="Pfam" id="PF04376"/>
    </source>
</evidence>
<keyword evidence="8" id="KW-1185">Reference proteome</keyword>
<evidence type="ECO:0000256" key="4">
    <source>
        <dbReference type="HAMAP-Rule" id="MF_00689"/>
    </source>
</evidence>
<reference evidence="7 8" key="1">
    <citation type="submission" date="2018-05" db="EMBL/GenBank/DDBJ databases">
        <title>Genomic Encyclopedia of Type Strains, Phase IV (KMG-IV): sequencing the most valuable type-strain genomes for metagenomic binning, comparative biology and taxonomic classification.</title>
        <authorList>
            <person name="Goeker M."/>
        </authorList>
    </citation>
    <scope>NUCLEOTIDE SEQUENCE [LARGE SCALE GENOMIC DNA]</scope>
    <source>
        <strain evidence="7 8">DSM 566</strain>
    </source>
</reference>
<evidence type="ECO:0000313" key="8">
    <source>
        <dbReference type="Proteomes" id="UP000247811"/>
    </source>
</evidence>
<dbReference type="GO" id="GO:0008914">
    <property type="term" value="F:leucyl-tRNA--protein transferase activity"/>
    <property type="evidence" value="ECO:0007669"/>
    <property type="project" value="UniProtKB-UniRule"/>
</dbReference>
<dbReference type="Proteomes" id="UP000247811">
    <property type="component" value="Unassembled WGS sequence"/>
</dbReference>
<dbReference type="InterPro" id="IPR016181">
    <property type="entry name" value="Acyl_CoA_acyltransferase"/>
</dbReference>
<dbReference type="HAMAP" id="MF_00689">
    <property type="entry name" value="Bpt"/>
    <property type="match status" value="1"/>
</dbReference>
<comment type="caution">
    <text evidence="7">The sequence shown here is derived from an EMBL/GenBank/DDBJ whole genome shotgun (WGS) entry which is preliminary data.</text>
</comment>
<dbReference type="AlphaFoldDB" id="A0A318H347"/>
<dbReference type="PANTHER" id="PTHR21367:SF1">
    <property type="entry name" value="ARGINYL-TRNA--PROTEIN TRANSFERASE 1"/>
    <property type="match status" value="1"/>
</dbReference>
<evidence type="ECO:0000256" key="2">
    <source>
        <dbReference type="ARBA" id="ARBA00022679"/>
    </source>
</evidence>